<dbReference type="EMBL" id="JTDY01000412">
    <property type="protein sequence ID" value="KOB77310.1"/>
    <property type="molecule type" value="Genomic_DNA"/>
</dbReference>
<evidence type="ECO:0000256" key="4">
    <source>
        <dbReference type="ARBA" id="ARBA00022490"/>
    </source>
</evidence>
<organism evidence="10 11">
    <name type="scientific">Operophtera brumata</name>
    <name type="common">Winter moth</name>
    <name type="synonym">Phalaena brumata</name>
    <dbReference type="NCBI Taxonomy" id="104452"/>
    <lineage>
        <taxon>Eukaryota</taxon>
        <taxon>Metazoa</taxon>
        <taxon>Ecdysozoa</taxon>
        <taxon>Arthropoda</taxon>
        <taxon>Hexapoda</taxon>
        <taxon>Insecta</taxon>
        <taxon>Pterygota</taxon>
        <taxon>Neoptera</taxon>
        <taxon>Endopterygota</taxon>
        <taxon>Lepidoptera</taxon>
        <taxon>Glossata</taxon>
        <taxon>Ditrysia</taxon>
        <taxon>Geometroidea</taxon>
        <taxon>Geometridae</taxon>
        <taxon>Larentiinae</taxon>
        <taxon>Operophtera</taxon>
    </lineage>
</organism>
<sequence length="94" mass="9980">MVYAPYLHHVTWSGTSDNTAACGAGDGAVIVWRVGCSAPLRVLRAHTSEWDPDSETCLSTFAGHSQLVYTAAFSPHSPATFASVSGDGHLKLYI</sequence>
<evidence type="ECO:0000256" key="6">
    <source>
        <dbReference type="ARBA" id="ARBA00023140"/>
    </source>
</evidence>
<keyword evidence="4" id="KW-0963">Cytoplasm</keyword>
<comment type="subcellular location">
    <subcellularLocation>
        <location evidence="2">Cytoplasm</location>
        <location evidence="2">Cytosol</location>
    </subcellularLocation>
    <subcellularLocation>
        <location evidence="1">Peroxisome matrix</location>
    </subcellularLocation>
</comment>
<keyword evidence="6" id="KW-0576">Peroxisome</keyword>
<dbReference type="Proteomes" id="UP000037510">
    <property type="component" value="Unassembled WGS sequence"/>
</dbReference>
<dbReference type="GO" id="GO:0016558">
    <property type="term" value="P:protein import into peroxisome matrix"/>
    <property type="evidence" value="ECO:0007669"/>
    <property type="project" value="InterPro"/>
</dbReference>
<dbReference type="AlphaFoldDB" id="A0A0L7LPF3"/>
<evidence type="ECO:0000256" key="5">
    <source>
        <dbReference type="ARBA" id="ARBA00022927"/>
    </source>
</evidence>
<dbReference type="STRING" id="104452.A0A0L7LPF3"/>
<reference evidence="10 11" key="1">
    <citation type="journal article" date="2015" name="Genome Biol. Evol.">
        <title>The genome of winter moth (Operophtera brumata) provides a genomic perspective on sexual dimorphism and phenology.</title>
        <authorList>
            <person name="Derks M.F."/>
            <person name="Smit S."/>
            <person name="Salis L."/>
            <person name="Schijlen E."/>
            <person name="Bossers A."/>
            <person name="Mateman C."/>
            <person name="Pijl A.S."/>
            <person name="de Ridder D."/>
            <person name="Groenen M.A."/>
            <person name="Visser M.E."/>
            <person name="Megens H.J."/>
        </authorList>
    </citation>
    <scope>NUCLEOTIDE SEQUENCE [LARGE SCALE GENOMIC DNA]</scope>
    <source>
        <strain evidence="10">WM2013NL</strain>
        <tissue evidence="10">Head and thorax</tissue>
    </source>
</reference>
<dbReference type="InterPro" id="IPR001680">
    <property type="entry name" value="WD40_rpt"/>
</dbReference>
<keyword evidence="11" id="KW-1185">Reference proteome</keyword>
<evidence type="ECO:0000256" key="1">
    <source>
        <dbReference type="ARBA" id="ARBA00004253"/>
    </source>
</evidence>
<dbReference type="GO" id="GO:0005782">
    <property type="term" value="C:peroxisomal matrix"/>
    <property type="evidence" value="ECO:0007669"/>
    <property type="project" value="UniProtKB-SubCell"/>
</dbReference>
<keyword evidence="10" id="KW-0675">Receptor</keyword>
<name>A0A0L7LPF3_OPEBR</name>
<dbReference type="GO" id="GO:0005829">
    <property type="term" value="C:cytosol"/>
    <property type="evidence" value="ECO:0007669"/>
    <property type="project" value="UniProtKB-SubCell"/>
</dbReference>
<dbReference type="GO" id="GO:0005053">
    <property type="term" value="F:peroxisome matrix targeting signal-2 binding"/>
    <property type="evidence" value="ECO:0007669"/>
    <property type="project" value="InterPro"/>
</dbReference>
<evidence type="ECO:0000256" key="8">
    <source>
        <dbReference type="ARBA" id="ARBA00032565"/>
    </source>
</evidence>
<dbReference type="PROSITE" id="PS50082">
    <property type="entry name" value="WD_REPEATS_2"/>
    <property type="match status" value="1"/>
</dbReference>
<evidence type="ECO:0000256" key="3">
    <source>
        <dbReference type="ARBA" id="ARBA00022448"/>
    </source>
</evidence>
<proteinExistence type="inferred from homology"/>
<dbReference type="Pfam" id="PF00400">
    <property type="entry name" value="WD40"/>
    <property type="match status" value="1"/>
</dbReference>
<feature type="repeat" description="WD" evidence="9">
    <location>
        <begin position="61"/>
        <end position="94"/>
    </location>
</feature>
<accession>A0A0L7LPF3</accession>
<keyword evidence="3" id="KW-0813">Transport</keyword>
<comment type="caution">
    <text evidence="10">The sequence shown here is derived from an EMBL/GenBank/DDBJ whole genome shotgun (WGS) entry which is preliminary data.</text>
</comment>
<dbReference type="InterPro" id="IPR044536">
    <property type="entry name" value="PEX7"/>
</dbReference>
<dbReference type="InterPro" id="IPR036322">
    <property type="entry name" value="WD40_repeat_dom_sf"/>
</dbReference>
<evidence type="ECO:0000313" key="11">
    <source>
        <dbReference type="Proteomes" id="UP000037510"/>
    </source>
</evidence>
<evidence type="ECO:0000256" key="7">
    <source>
        <dbReference type="ARBA" id="ARBA00024017"/>
    </source>
</evidence>
<evidence type="ECO:0000313" key="10">
    <source>
        <dbReference type="EMBL" id="KOB77310.1"/>
    </source>
</evidence>
<evidence type="ECO:0000256" key="9">
    <source>
        <dbReference type="PROSITE-ProRule" id="PRU00221"/>
    </source>
</evidence>
<dbReference type="PANTHER" id="PTHR46027:SF1">
    <property type="entry name" value="PEROXISOMAL TARGETING SIGNAL 2 RECEPTOR"/>
    <property type="match status" value="1"/>
</dbReference>
<comment type="similarity">
    <text evidence="7">Belongs to the WD repeat peroxin-7 family.</text>
</comment>
<dbReference type="SMART" id="SM00320">
    <property type="entry name" value="WD40"/>
    <property type="match status" value="1"/>
</dbReference>
<dbReference type="PANTHER" id="PTHR46027">
    <property type="entry name" value="PEROXISOMAL TARGETING SIGNAL 2 RECEPTOR"/>
    <property type="match status" value="1"/>
</dbReference>
<dbReference type="PROSITE" id="PS50294">
    <property type="entry name" value="WD_REPEATS_REGION"/>
    <property type="match status" value="1"/>
</dbReference>
<gene>
    <name evidence="10" type="ORF">OBRU01_04096</name>
</gene>
<dbReference type="SUPFAM" id="SSF50978">
    <property type="entry name" value="WD40 repeat-like"/>
    <property type="match status" value="1"/>
</dbReference>
<keyword evidence="9" id="KW-0853">WD repeat</keyword>
<protein>
    <recommendedName>
        <fullName evidence="8">Peroxin-7</fullName>
    </recommendedName>
</protein>
<keyword evidence="5" id="KW-0653">Protein transport</keyword>
<evidence type="ECO:0000256" key="2">
    <source>
        <dbReference type="ARBA" id="ARBA00004514"/>
    </source>
</evidence>
<dbReference type="Gene3D" id="2.130.10.10">
    <property type="entry name" value="YVTN repeat-like/Quinoprotein amine dehydrogenase"/>
    <property type="match status" value="1"/>
</dbReference>
<dbReference type="InterPro" id="IPR015943">
    <property type="entry name" value="WD40/YVTN_repeat-like_dom_sf"/>
</dbReference>